<comment type="caution">
    <text evidence="2">The sequence shown here is derived from an EMBL/GenBank/DDBJ whole genome shotgun (WGS) entry which is preliminary data.</text>
</comment>
<gene>
    <name evidence="2" type="ORF">JYP50_01800</name>
</gene>
<proteinExistence type="predicted"/>
<evidence type="ECO:0000313" key="3">
    <source>
        <dbReference type="Proteomes" id="UP000664303"/>
    </source>
</evidence>
<dbReference type="Proteomes" id="UP000664303">
    <property type="component" value="Unassembled WGS sequence"/>
</dbReference>
<evidence type="ECO:0000313" key="2">
    <source>
        <dbReference type="EMBL" id="MBN7795306.1"/>
    </source>
</evidence>
<feature type="signal peptide" evidence="1">
    <location>
        <begin position="1"/>
        <end position="18"/>
    </location>
</feature>
<keyword evidence="1" id="KW-0732">Signal</keyword>
<accession>A0A939DBV8</accession>
<dbReference type="RefSeq" id="WP_206558737.1">
    <property type="nucleotide sequence ID" value="NZ_JAFKCZ010000001.1"/>
</dbReference>
<reference evidence="2" key="1">
    <citation type="submission" date="2021-02" db="EMBL/GenBank/DDBJ databases">
        <title>PHA producing bacteria isolated from coastal sediment in Guangdong, Shenzhen.</title>
        <authorList>
            <person name="Zheng W."/>
            <person name="Yu S."/>
            <person name="Huang Y."/>
        </authorList>
    </citation>
    <scope>NUCLEOTIDE SEQUENCE</scope>
    <source>
        <strain evidence="2">TN14-10</strain>
    </source>
</reference>
<feature type="chain" id="PRO_5036933441" evidence="1">
    <location>
        <begin position="19"/>
        <end position="53"/>
    </location>
</feature>
<name>A0A939DBV8_9GAMM</name>
<dbReference type="EMBL" id="JAFKCZ010000001">
    <property type="protein sequence ID" value="MBN7795306.1"/>
    <property type="molecule type" value="Genomic_DNA"/>
</dbReference>
<organism evidence="2 3">
    <name type="scientific">Parahaliea mediterranea</name>
    <dbReference type="NCBI Taxonomy" id="651086"/>
    <lineage>
        <taxon>Bacteria</taxon>
        <taxon>Pseudomonadati</taxon>
        <taxon>Pseudomonadota</taxon>
        <taxon>Gammaproteobacteria</taxon>
        <taxon>Cellvibrionales</taxon>
        <taxon>Halieaceae</taxon>
        <taxon>Parahaliea</taxon>
    </lineage>
</organism>
<sequence>MKRYLLIAAASAAGAASAEPVPMEHVLVSVPIHKREAETALPVTGGSRLPPSI</sequence>
<protein>
    <submittedName>
        <fullName evidence="2">Uncharacterized protein</fullName>
    </submittedName>
</protein>
<dbReference type="AlphaFoldDB" id="A0A939DBV8"/>
<evidence type="ECO:0000256" key="1">
    <source>
        <dbReference type="SAM" id="SignalP"/>
    </source>
</evidence>
<keyword evidence="3" id="KW-1185">Reference proteome</keyword>